<dbReference type="InterPro" id="IPR011935">
    <property type="entry name" value="CHP02231"/>
</dbReference>
<name>A0AAW7XYR3_9RHOB</name>
<dbReference type="EMBL" id="JAUOPJ010000009">
    <property type="protein sequence ID" value="MDO6457740.1"/>
    <property type="molecule type" value="Genomic_DNA"/>
</dbReference>
<sequence>MFSKSVSISHFTATCLMGSVLMSSPALADRFEATSTVTAATLYPQGAMVTRELRLTVPQGAHEIALADIPLDAQSAMIRDSLQIAVDGARIGPVRYGTATLGEAALYQSDEAQAAKAALDALRDELRIKEREIAAIRLEASAAEDSLAYLGRLTAGEGATSEALAATARMIREESLAARLAAQDATMRAQEAEQELDALREDIRQAEVDLSRIVPSHAERLALTLPVTVDAAGEVHVSMTYMTPNASWQPLYTARLDTEAETLSLTRSVLASQQTGEVWADVDLTFATDNPTRRSFPSELYENIRRVYEPRPVEPVMRSEAMSLDMANAPVPKMEPAQVAMQTNLSGLSQTYHFPTPARLYSGDDAVEFALSTLDLTPEITVRAVPLYEDVGYLMASFTNDSGEMLVPGPVRLLRDGMSLGEAGMETLVDGAEAELAFGAMDGIQLDRVVLTRNEGDRGVISKSSEHETEWRITVTNLTARDWLVEILDRVSVSEQEDLKIDWTASPMPDVEDVDDKRGVLAWHVDLADGESQEIVLSESLRWPEGKFLQ</sequence>
<feature type="coiled-coil region" evidence="1">
    <location>
        <begin position="182"/>
        <end position="209"/>
    </location>
</feature>
<dbReference type="AlphaFoldDB" id="A0AAW7XYR3"/>
<dbReference type="Pfam" id="PF13598">
    <property type="entry name" value="DUF4139"/>
    <property type="match status" value="1"/>
</dbReference>
<keyword evidence="1" id="KW-0175">Coiled coil</keyword>
<feature type="chain" id="PRO_5043734418" evidence="2">
    <location>
        <begin position="29"/>
        <end position="550"/>
    </location>
</feature>
<feature type="domain" description="DUF4139" evidence="3">
    <location>
        <begin position="238"/>
        <end position="545"/>
    </location>
</feature>
<evidence type="ECO:0000256" key="1">
    <source>
        <dbReference type="SAM" id="Coils"/>
    </source>
</evidence>
<dbReference type="PANTHER" id="PTHR31005:SF8">
    <property type="entry name" value="DUF4139 DOMAIN-CONTAINING PROTEIN"/>
    <property type="match status" value="1"/>
</dbReference>
<evidence type="ECO:0000259" key="3">
    <source>
        <dbReference type="Pfam" id="PF13598"/>
    </source>
</evidence>
<comment type="caution">
    <text evidence="5">The sequence shown here is derived from an EMBL/GenBank/DDBJ whole genome shotgun (WGS) entry which is preliminary data.</text>
</comment>
<feature type="domain" description="DUF4140" evidence="4">
    <location>
        <begin position="40"/>
        <end position="150"/>
    </location>
</feature>
<evidence type="ECO:0000313" key="6">
    <source>
        <dbReference type="Proteomes" id="UP001169823"/>
    </source>
</evidence>
<dbReference type="InterPro" id="IPR025554">
    <property type="entry name" value="DUF4140"/>
</dbReference>
<evidence type="ECO:0000259" key="4">
    <source>
        <dbReference type="Pfam" id="PF13600"/>
    </source>
</evidence>
<dbReference type="Proteomes" id="UP001169823">
    <property type="component" value="Unassembled WGS sequence"/>
</dbReference>
<organism evidence="5 6">
    <name type="scientific">Celeribacter halophilus</name>
    <dbReference type="NCBI Taxonomy" id="576117"/>
    <lineage>
        <taxon>Bacteria</taxon>
        <taxon>Pseudomonadati</taxon>
        <taxon>Pseudomonadota</taxon>
        <taxon>Alphaproteobacteria</taxon>
        <taxon>Rhodobacterales</taxon>
        <taxon>Roseobacteraceae</taxon>
        <taxon>Celeribacter</taxon>
    </lineage>
</organism>
<protein>
    <submittedName>
        <fullName evidence="5">DUF4139 domain-containing protein</fullName>
    </submittedName>
</protein>
<dbReference type="Pfam" id="PF13600">
    <property type="entry name" value="DUF4140"/>
    <property type="match status" value="1"/>
</dbReference>
<accession>A0AAW7XYR3</accession>
<proteinExistence type="predicted"/>
<dbReference type="RefSeq" id="WP_303483489.1">
    <property type="nucleotide sequence ID" value="NZ_JAUOPJ010000009.1"/>
</dbReference>
<dbReference type="NCBIfam" id="TIGR02231">
    <property type="entry name" value="mucoidy inhibitor MuiA family protein"/>
    <property type="match status" value="1"/>
</dbReference>
<evidence type="ECO:0000256" key="2">
    <source>
        <dbReference type="SAM" id="SignalP"/>
    </source>
</evidence>
<feature type="coiled-coil region" evidence="1">
    <location>
        <begin position="112"/>
        <end position="146"/>
    </location>
</feature>
<keyword evidence="2" id="KW-0732">Signal</keyword>
<reference evidence="5" key="1">
    <citation type="submission" date="2023-07" db="EMBL/GenBank/DDBJ databases">
        <title>Genome content predicts the carbon catabolic preferences of heterotrophic bacteria.</title>
        <authorList>
            <person name="Gralka M."/>
        </authorList>
    </citation>
    <scope>NUCLEOTIDE SEQUENCE</scope>
    <source>
        <strain evidence="5">I2M02</strain>
    </source>
</reference>
<dbReference type="PANTHER" id="PTHR31005">
    <property type="entry name" value="DUF4139 DOMAIN-CONTAINING PROTEIN"/>
    <property type="match status" value="1"/>
</dbReference>
<gene>
    <name evidence="5" type="ORF">Q4494_11670</name>
</gene>
<evidence type="ECO:0000313" key="5">
    <source>
        <dbReference type="EMBL" id="MDO6457740.1"/>
    </source>
</evidence>
<feature type="signal peptide" evidence="2">
    <location>
        <begin position="1"/>
        <end position="28"/>
    </location>
</feature>
<dbReference type="InterPro" id="IPR037291">
    <property type="entry name" value="DUF4139"/>
</dbReference>